<dbReference type="NCBIfam" id="NF037997">
    <property type="entry name" value="Na_Pi_symport"/>
    <property type="match status" value="1"/>
</dbReference>
<dbReference type="GO" id="GO:0005886">
    <property type="term" value="C:plasma membrane"/>
    <property type="evidence" value="ECO:0007669"/>
    <property type="project" value="UniProtKB-SubCell"/>
</dbReference>
<keyword evidence="4 6" id="KW-1133">Transmembrane helix</keyword>
<dbReference type="InterPro" id="IPR004633">
    <property type="entry name" value="NaPi_cotrn-rel/YqeW-like"/>
</dbReference>
<dbReference type="PANTHER" id="PTHR10010:SF46">
    <property type="entry name" value="SODIUM-DEPENDENT PHOSPHATE TRANSPORT PROTEIN 2B"/>
    <property type="match status" value="1"/>
</dbReference>
<protein>
    <submittedName>
        <fullName evidence="8">Na/Pi-cotransporter</fullName>
    </submittedName>
</protein>
<keyword evidence="9" id="KW-1185">Reference proteome</keyword>
<dbReference type="Gene3D" id="1.20.58.220">
    <property type="entry name" value="Phosphate transport system protein phou homolog 2, domain 2"/>
    <property type="match status" value="1"/>
</dbReference>
<keyword evidence="3 6" id="KW-0812">Transmembrane</keyword>
<evidence type="ECO:0000256" key="4">
    <source>
        <dbReference type="ARBA" id="ARBA00022989"/>
    </source>
</evidence>
<feature type="transmembrane region" description="Helical" evidence="6">
    <location>
        <begin position="242"/>
        <end position="262"/>
    </location>
</feature>
<dbReference type="STRING" id="1137284.GCA_001418205_02807"/>
<evidence type="ECO:0000313" key="9">
    <source>
        <dbReference type="Proteomes" id="UP000182769"/>
    </source>
</evidence>
<dbReference type="EMBL" id="CYHG01000009">
    <property type="protein sequence ID" value="CUB05171.1"/>
    <property type="molecule type" value="Genomic_DNA"/>
</dbReference>
<evidence type="ECO:0000313" key="8">
    <source>
        <dbReference type="EMBL" id="CUB05171.1"/>
    </source>
</evidence>
<dbReference type="AlphaFoldDB" id="A0A0K6IPZ9"/>
<sequence length="593" mass="64019">MLQGLRRPHWLVLPALLLLSLSSLAADGSEDIAFISMSIGLLGGLALFLFGMETMSDALKRVAGTKVKNLLGKLTTNRFSGMLSGAGLTAVIQSSSVTTVLVVGFISAGLMSLPQAVGVIMGANIGTTMTAQIIAFKVTKAALGMIGIGFMMFFASKKESIQHYGNMIFGLGLIFLGMNLMSDAMAPLRSYEPFINLMTQMDNALLAILIAALFTALVQSSSATTGIVIVMAAQGFIPLETGIALSMGANIGTCVTAILAAIGKGREALQTSTVHVLFNVIGVIIWLPLISYLGQGSIAISPTHPELDGIERLAAEIPRQIANANTLFNVLNTAIMLPFAGAFVWAVRKLIPPTPTDKNAATPITPQYINDDFLATPDIALEQTQLEVARLGRRVCRMLSQLPPLAPNAKTPAQLAQVRATFKDIEAIEEEVDQLHVAILIHLGKLRRGPLSAEQSTRQITLVGMTDHLENIADLVIHGLLPLSNKALNDQLTVSATMRQTLDTIQDMVNSLLLDCVNGIRRNEPELARRAVEAKQELYTLLDAVLAHQALHLSDDQPNRLRVFRYEMEWAHILKNIYAMTDRIAKMQLSESV</sequence>
<dbReference type="NCBIfam" id="TIGR00704">
    <property type="entry name" value="NaPi_cotrn_rel"/>
    <property type="match status" value="1"/>
</dbReference>
<name>A0A0K6IPZ9_9GAMM</name>
<keyword evidence="7" id="KW-0732">Signal</keyword>
<comment type="subcellular location">
    <subcellularLocation>
        <location evidence="1">Cell membrane</location>
        <topology evidence="1">Multi-pass membrane protein</topology>
    </subcellularLocation>
</comment>
<dbReference type="SUPFAM" id="SSF109755">
    <property type="entry name" value="PhoU-like"/>
    <property type="match status" value="1"/>
</dbReference>
<feature type="transmembrane region" description="Helical" evidence="6">
    <location>
        <begin position="167"/>
        <end position="186"/>
    </location>
</feature>
<feature type="transmembrane region" description="Helical" evidence="6">
    <location>
        <begin position="327"/>
        <end position="347"/>
    </location>
</feature>
<feature type="transmembrane region" description="Helical" evidence="6">
    <location>
        <begin position="133"/>
        <end position="155"/>
    </location>
</feature>
<dbReference type="GO" id="GO:0005436">
    <property type="term" value="F:sodium:phosphate symporter activity"/>
    <property type="evidence" value="ECO:0007669"/>
    <property type="project" value="InterPro"/>
</dbReference>
<feature type="transmembrane region" description="Helical" evidence="6">
    <location>
        <begin position="274"/>
        <end position="294"/>
    </location>
</feature>
<feature type="signal peptide" evidence="7">
    <location>
        <begin position="1"/>
        <end position="25"/>
    </location>
</feature>
<accession>A0A0K6IPZ9</accession>
<feature type="transmembrane region" description="Helical" evidence="6">
    <location>
        <begin position="88"/>
        <end position="113"/>
    </location>
</feature>
<feature type="chain" id="PRO_5005505777" evidence="7">
    <location>
        <begin position="26"/>
        <end position="593"/>
    </location>
</feature>
<dbReference type="InterPro" id="IPR038078">
    <property type="entry name" value="PhoU-like_sf"/>
</dbReference>
<evidence type="ECO:0000256" key="3">
    <source>
        <dbReference type="ARBA" id="ARBA00022692"/>
    </source>
</evidence>
<proteinExistence type="predicted"/>
<evidence type="ECO:0000256" key="6">
    <source>
        <dbReference type="SAM" id="Phobius"/>
    </source>
</evidence>
<reference evidence="9" key="1">
    <citation type="submission" date="2015-08" db="EMBL/GenBank/DDBJ databases">
        <authorList>
            <person name="Varghese N."/>
        </authorList>
    </citation>
    <scope>NUCLEOTIDE SEQUENCE [LARGE SCALE GENOMIC DNA]</scope>
    <source>
        <strain evidence="9">JCM 18476</strain>
    </source>
</reference>
<dbReference type="Pfam" id="PF02690">
    <property type="entry name" value="Na_Pi_cotrans"/>
    <property type="match status" value="2"/>
</dbReference>
<evidence type="ECO:0000256" key="7">
    <source>
        <dbReference type="SAM" id="SignalP"/>
    </source>
</evidence>
<dbReference type="InterPro" id="IPR003841">
    <property type="entry name" value="Na/Pi_transpt"/>
</dbReference>
<gene>
    <name evidence="8" type="ORF">Ga0061065_109101</name>
</gene>
<dbReference type="GO" id="GO:0044341">
    <property type="term" value="P:sodium-dependent phosphate transport"/>
    <property type="evidence" value="ECO:0007669"/>
    <property type="project" value="InterPro"/>
</dbReference>
<feature type="transmembrane region" description="Helical" evidence="6">
    <location>
        <begin position="35"/>
        <end position="52"/>
    </location>
</feature>
<keyword evidence="2" id="KW-1003">Cell membrane</keyword>
<dbReference type="Proteomes" id="UP000182769">
    <property type="component" value="Unassembled WGS sequence"/>
</dbReference>
<evidence type="ECO:0000256" key="1">
    <source>
        <dbReference type="ARBA" id="ARBA00004651"/>
    </source>
</evidence>
<dbReference type="RefSeq" id="WP_055463867.1">
    <property type="nucleotide sequence ID" value="NZ_CYHG01000009.1"/>
</dbReference>
<evidence type="ECO:0000256" key="2">
    <source>
        <dbReference type="ARBA" id="ARBA00022475"/>
    </source>
</evidence>
<evidence type="ECO:0000256" key="5">
    <source>
        <dbReference type="ARBA" id="ARBA00023136"/>
    </source>
</evidence>
<keyword evidence="5 6" id="KW-0472">Membrane</keyword>
<dbReference type="PANTHER" id="PTHR10010">
    <property type="entry name" value="SOLUTE CARRIER FAMILY 34 SODIUM PHOSPHATE , MEMBER 2-RELATED"/>
    <property type="match status" value="1"/>
</dbReference>
<organism evidence="8 9">
    <name type="scientific">Marinomonas fungiae</name>
    <dbReference type="NCBI Taxonomy" id="1137284"/>
    <lineage>
        <taxon>Bacteria</taxon>
        <taxon>Pseudomonadati</taxon>
        <taxon>Pseudomonadota</taxon>
        <taxon>Gammaproteobacteria</taxon>
        <taxon>Oceanospirillales</taxon>
        <taxon>Oceanospirillaceae</taxon>
        <taxon>Marinomonas</taxon>
    </lineage>
</organism>
<feature type="transmembrane region" description="Helical" evidence="6">
    <location>
        <begin position="206"/>
        <end position="230"/>
    </location>
</feature>